<keyword evidence="1" id="KW-1133">Transmembrane helix</keyword>
<organism evidence="2 3">
    <name type="scientific">Candidatus Galacturonatibacter soehngenii</name>
    <dbReference type="NCBI Taxonomy" id="2307010"/>
    <lineage>
        <taxon>Bacteria</taxon>
        <taxon>Bacillati</taxon>
        <taxon>Bacillota</taxon>
        <taxon>Clostridia</taxon>
        <taxon>Lachnospirales</taxon>
        <taxon>Lachnospiraceae</taxon>
        <taxon>Candidatus Galacturonatibacter</taxon>
    </lineage>
</organism>
<evidence type="ECO:0008006" key="4">
    <source>
        <dbReference type="Google" id="ProtNLM"/>
    </source>
</evidence>
<reference evidence="2 3" key="1">
    <citation type="submission" date="2019-09" db="EMBL/GenBank/DDBJ databases">
        <authorList>
            <person name="Valk L.C."/>
        </authorList>
    </citation>
    <scope>NUCLEOTIDE SEQUENCE [LARGE SCALE GENOMIC DNA]</scope>
    <source>
        <strain evidence="2">GalUA</strain>
    </source>
</reference>
<name>A0A7V7QJ31_9FIRM</name>
<feature type="transmembrane region" description="Helical" evidence="1">
    <location>
        <begin position="27"/>
        <end position="48"/>
    </location>
</feature>
<dbReference type="EMBL" id="WAGX01000005">
    <property type="protein sequence ID" value="KAB1437589.1"/>
    <property type="molecule type" value="Genomic_DNA"/>
</dbReference>
<evidence type="ECO:0000313" key="3">
    <source>
        <dbReference type="Proteomes" id="UP000461768"/>
    </source>
</evidence>
<keyword evidence="1" id="KW-0472">Membrane</keyword>
<protein>
    <recommendedName>
        <fullName evidence="4">LITAF domain-containing protein</fullName>
    </recommendedName>
</protein>
<dbReference type="Proteomes" id="UP000461768">
    <property type="component" value="Unassembled WGS sequence"/>
</dbReference>
<sequence length="70" mass="7758">MKCPKCGGENISFQTVSESKGTGCFTLLLYLILALTIFGLLIVIPLMLRKKSKTVTYGVCQDCGKRWKVN</sequence>
<evidence type="ECO:0000313" key="2">
    <source>
        <dbReference type="EMBL" id="KAB1437589.1"/>
    </source>
</evidence>
<dbReference type="RefSeq" id="WP_151144094.1">
    <property type="nucleotide sequence ID" value="NZ_WAGX01000005.1"/>
</dbReference>
<evidence type="ECO:0000256" key="1">
    <source>
        <dbReference type="SAM" id="Phobius"/>
    </source>
</evidence>
<comment type="caution">
    <text evidence="2">The sequence shown here is derived from an EMBL/GenBank/DDBJ whole genome shotgun (WGS) entry which is preliminary data.</text>
</comment>
<dbReference type="AlphaFoldDB" id="A0A7V7QJ31"/>
<proteinExistence type="predicted"/>
<accession>A0A7V7QJ31</accession>
<gene>
    <name evidence="2" type="ORF">F7O84_08255</name>
</gene>
<keyword evidence="3" id="KW-1185">Reference proteome</keyword>
<keyword evidence="1" id="KW-0812">Transmembrane</keyword>
<reference evidence="2 3" key="2">
    <citation type="submission" date="2020-02" db="EMBL/GenBank/DDBJ databases">
        <title>Candidatus Galacturonibacter soehngenii shows hetero-acetogenic catabolism of galacturonic acid but lacks a canonical carbon monoxide dehydrogenase/acetyl-CoA synthase complex.</title>
        <authorList>
            <person name="Diender M."/>
            <person name="Stouten G.R."/>
            <person name="Petersen J.F."/>
            <person name="Nielsen P.H."/>
            <person name="Dueholm M.S."/>
            <person name="Pronk J.T."/>
            <person name="Van Loosdrecht M.C.M."/>
        </authorList>
    </citation>
    <scope>NUCLEOTIDE SEQUENCE [LARGE SCALE GENOMIC DNA]</scope>
    <source>
        <strain evidence="2">GalUA</strain>
    </source>
</reference>